<sequence length="272" mass="30359">MAGPDEDDFLHALRETPNNAFTITRVTVADGPALAATNIPAFWADAHWRIEWRHRALDYHISQVALRYPRNLLRNRATARHQKAVDTVTGKILGYARWSIPVSHSTITTTATTSTENSTEDASTDNEGNGTPAWPEALVPAVSADEEAEISRVADTAVWDPDCTSDPLLDRVREIEKEVLGRKAYMMLDYLAVHPTQQRRGVATALVRSGMRQAEKLGLDIFVHAMKPGVPVYQRLGFRMERELIQDDSQYGGPGLFGDYFLIYEQPDKPGN</sequence>
<accession>A0AAJ0FHX7</accession>
<dbReference type="InterPro" id="IPR000182">
    <property type="entry name" value="GNAT_dom"/>
</dbReference>
<evidence type="ECO:0000313" key="4">
    <source>
        <dbReference type="Proteomes" id="UP001244011"/>
    </source>
</evidence>
<name>A0AAJ0FHX7_9PEZI</name>
<keyword evidence="4" id="KW-1185">Reference proteome</keyword>
<evidence type="ECO:0000259" key="2">
    <source>
        <dbReference type="PROSITE" id="PS51186"/>
    </source>
</evidence>
<gene>
    <name evidence="3" type="ORF">QBC33DRAFT_519260</name>
</gene>
<feature type="compositionally biased region" description="Low complexity" evidence="1">
    <location>
        <begin position="107"/>
        <end position="117"/>
    </location>
</feature>
<dbReference type="Proteomes" id="UP001244011">
    <property type="component" value="Unassembled WGS sequence"/>
</dbReference>
<dbReference type="PANTHER" id="PTHR42791:SF2">
    <property type="entry name" value="N-ACETYLTRANSFERASE DOMAIN-CONTAINING PROTEIN"/>
    <property type="match status" value="1"/>
</dbReference>
<comment type="caution">
    <text evidence="3">The sequence shown here is derived from an EMBL/GenBank/DDBJ whole genome shotgun (WGS) entry which is preliminary data.</text>
</comment>
<reference evidence="3" key="1">
    <citation type="submission" date="2023-06" db="EMBL/GenBank/DDBJ databases">
        <title>Genome-scale phylogeny and comparative genomics of the fungal order Sordariales.</title>
        <authorList>
            <consortium name="Lawrence Berkeley National Laboratory"/>
            <person name="Hensen N."/>
            <person name="Bonometti L."/>
            <person name="Westerberg I."/>
            <person name="Brannstrom I.O."/>
            <person name="Guillou S."/>
            <person name="Cros-Aarteil S."/>
            <person name="Calhoun S."/>
            <person name="Haridas S."/>
            <person name="Kuo A."/>
            <person name="Mondo S."/>
            <person name="Pangilinan J."/>
            <person name="Riley R."/>
            <person name="Labutti K."/>
            <person name="Andreopoulos B."/>
            <person name="Lipzen A."/>
            <person name="Chen C."/>
            <person name="Yanf M."/>
            <person name="Daum C."/>
            <person name="Ng V."/>
            <person name="Clum A."/>
            <person name="Steindorff A."/>
            <person name="Ohm R."/>
            <person name="Martin F."/>
            <person name="Silar P."/>
            <person name="Natvig D."/>
            <person name="Lalanne C."/>
            <person name="Gautier V."/>
            <person name="Ament-Velasquez S.L."/>
            <person name="Kruys A."/>
            <person name="Hutchinson M.I."/>
            <person name="Powell A.J."/>
            <person name="Barry K."/>
            <person name="Miller A.N."/>
            <person name="Grigoriev I.V."/>
            <person name="Debuchy R."/>
            <person name="Gladieux P."/>
            <person name="Thoren M.H."/>
            <person name="Johannesson H."/>
        </authorList>
    </citation>
    <scope>NUCLEOTIDE SEQUENCE</scope>
    <source>
        <strain evidence="3">8032-3</strain>
    </source>
</reference>
<dbReference type="PANTHER" id="PTHR42791">
    <property type="entry name" value="GNAT FAMILY ACETYLTRANSFERASE"/>
    <property type="match status" value="1"/>
</dbReference>
<dbReference type="GO" id="GO:0016747">
    <property type="term" value="F:acyltransferase activity, transferring groups other than amino-acyl groups"/>
    <property type="evidence" value="ECO:0007669"/>
    <property type="project" value="InterPro"/>
</dbReference>
<feature type="domain" description="N-acetyltransferase" evidence="2">
    <location>
        <begin position="128"/>
        <end position="267"/>
    </location>
</feature>
<dbReference type="SUPFAM" id="SSF55729">
    <property type="entry name" value="Acyl-CoA N-acyltransferases (Nat)"/>
    <property type="match status" value="1"/>
</dbReference>
<evidence type="ECO:0000256" key="1">
    <source>
        <dbReference type="SAM" id="MobiDB-lite"/>
    </source>
</evidence>
<dbReference type="GeneID" id="85309470"/>
<dbReference type="EMBL" id="MU839034">
    <property type="protein sequence ID" value="KAK1762674.1"/>
    <property type="molecule type" value="Genomic_DNA"/>
</dbReference>
<proteinExistence type="predicted"/>
<dbReference type="Pfam" id="PF13673">
    <property type="entry name" value="Acetyltransf_10"/>
    <property type="match status" value="1"/>
</dbReference>
<dbReference type="PROSITE" id="PS51186">
    <property type="entry name" value="GNAT"/>
    <property type="match status" value="1"/>
</dbReference>
<dbReference type="AlphaFoldDB" id="A0AAJ0FHX7"/>
<protein>
    <recommendedName>
        <fullName evidence="2">N-acetyltransferase domain-containing protein</fullName>
    </recommendedName>
</protein>
<organism evidence="3 4">
    <name type="scientific">Phialemonium atrogriseum</name>
    <dbReference type="NCBI Taxonomy" id="1093897"/>
    <lineage>
        <taxon>Eukaryota</taxon>
        <taxon>Fungi</taxon>
        <taxon>Dikarya</taxon>
        <taxon>Ascomycota</taxon>
        <taxon>Pezizomycotina</taxon>
        <taxon>Sordariomycetes</taxon>
        <taxon>Sordariomycetidae</taxon>
        <taxon>Cephalothecales</taxon>
        <taxon>Cephalothecaceae</taxon>
        <taxon>Phialemonium</taxon>
    </lineage>
</organism>
<evidence type="ECO:0000313" key="3">
    <source>
        <dbReference type="EMBL" id="KAK1762674.1"/>
    </source>
</evidence>
<dbReference type="RefSeq" id="XP_060278887.1">
    <property type="nucleotide sequence ID" value="XM_060426283.1"/>
</dbReference>
<dbReference type="InterPro" id="IPR052523">
    <property type="entry name" value="Trichothecene_AcTrans"/>
</dbReference>
<dbReference type="CDD" id="cd04301">
    <property type="entry name" value="NAT_SF"/>
    <property type="match status" value="1"/>
</dbReference>
<dbReference type="Gene3D" id="3.40.630.30">
    <property type="match status" value="1"/>
</dbReference>
<feature type="region of interest" description="Disordered" evidence="1">
    <location>
        <begin position="107"/>
        <end position="132"/>
    </location>
</feature>
<dbReference type="InterPro" id="IPR016181">
    <property type="entry name" value="Acyl_CoA_acyltransferase"/>
</dbReference>